<accession>A0A0P8DUV7</accession>
<dbReference type="Proteomes" id="UP000050360">
    <property type="component" value="Unassembled WGS sequence"/>
</dbReference>
<protein>
    <submittedName>
        <fullName evidence="1">Uncharacterized protein</fullName>
    </submittedName>
</protein>
<gene>
    <name evidence="1" type="ORF">MPEBLZ_04229</name>
</gene>
<evidence type="ECO:0000313" key="2">
    <source>
        <dbReference type="Proteomes" id="UP000050360"/>
    </source>
</evidence>
<feature type="non-terminal residue" evidence="1">
    <location>
        <position position="61"/>
    </location>
</feature>
<evidence type="ECO:0000313" key="1">
    <source>
        <dbReference type="EMBL" id="KPQ41224.1"/>
    </source>
</evidence>
<sequence length="61" mass="6611">MKIQNLSGGSTIYTSNVYLITGTWNAFNDVNTLIDVGRDPAIIEIINNASTGVGKKRIDQV</sequence>
<dbReference type="AlphaFoldDB" id="A0A0P8DUV7"/>
<dbReference type="EMBL" id="LKCM01000408">
    <property type="protein sequence ID" value="KPQ41224.1"/>
    <property type="molecule type" value="Genomic_DNA"/>
</dbReference>
<organism evidence="1 2">
    <name type="scientific">Candidatus Methanoperedens nitratireducens</name>
    <dbReference type="NCBI Taxonomy" id="1392998"/>
    <lineage>
        <taxon>Archaea</taxon>
        <taxon>Methanobacteriati</taxon>
        <taxon>Methanobacteriota</taxon>
        <taxon>Stenosarchaea group</taxon>
        <taxon>Methanomicrobia</taxon>
        <taxon>Methanosarcinales</taxon>
        <taxon>ANME-2 cluster</taxon>
        <taxon>Candidatus Methanoperedentaceae</taxon>
        <taxon>Candidatus Methanoperedens</taxon>
    </lineage>
</organism>
<reference evidence="1 2" key="1">
    <citation type="submission" date="2015-09" db="EMBL/GenBank/DDBJ databases">
        <title>A metagenomics-based metabolic model of nitrate-dependent anaerobic oxidation of methane by Methanoperedens-like archaea.</title>
        <authorList>
            <person name="Arshad A."/>
            <person name="Speth D.R."/>
            <person name="De Graaf R.M."/>
            <person name="Op Den Camp H.J."/>
            <person name="Jetten M.S."/>
            <person name="Welte C.U."/>
        </authorList>
    </citation>
    <scope>NUCLEOTIDE SEQUENCE [LARGE SCALE GENOMIC DNA]</scope>
</reference>
<name>A0A0P8DUV7_9EURY</name>
<proteinExistence type="predicted"/>
<comment type="caution">
    <text evidence="1">The sequence shown here is derived from an EMBL/GenBank/DDBJ whole genome shotgun (WGS) entry which is preliminary data.</text>
</comment>